<reference evidence="1" key="1">
    <citation type="submission" date="2021-05" db="EMBL/GenBank/DDBJ databases">
        <authorList>
            <person name="Pietrasiak N."/>
            <person name="Ward R."/>
            <person name="Stajich J.E."/>
            <person name="Kurbessoian T."/>
        </authorList>
    </citation>
    <scope>NUCLEOTIDE SEQUENCE</scope>
    <source>
        <strain evidence="1">JT2-VF2</strain>
    </source>
</reference>
<accession>A0A951UFU2</accession>
<comment type="caution">
    <text evidence="1">The sequence shown here is derived from an EMBL/GenBank/DDBJ whole genome shotgun (WGS) entry which is preliminary data.</text>
</comment>
<dbReference type="InterPro" id="IPR014951">
    <property type="entry name" value="DUF1822"/>
</dbReference>
<evidence type="ECO:0000313" key="1">
    <source>
        <dbReference type="EMBL" id="MBW4561498.1"/>
    </source>
</evidence>
<gene>
    <name evidence="1" type="ORF">KME32_10155</name>
</gene>
<sequence length="306" mass="34458">MIYRTENITEKSIPVSITQTALRVARQFAQQQPTREKKKQVYLNTLAVCVVNDYMEMMDIATDLKGSDSWDQAMRLYGDVADLKLTKLGYLECRPLKSGEEICYIPPEVPDDRIGVVAVELDTERQKATLVGFTKTVKSGEVSINQLQSIDDLLAHLDHLERNQSEVNLSQWLQNIFEVGWQSIEEILSPKVPQQAFRYKSRVTRGKLVDLGIQLPGQSVALIVTLTPKNSVEIQLKLQVQPTGVQTYLPENLIVKVLDFKGVAVMEAHAKSSNAHVTLEFNAQIGERFSVRLELGDTNITENFIV</sequence>
<name>A0A951UFU2_9NOST</name>
<dbReference type="EMBL" id="JAHHHN010000005">
    <property type="protein sequence ID" value="MBW4561498.1"/>
    <property type="molecule type" value="Genomic_DNA"/>
</dbReference>
<reference evidence="1" key="2">
    <citation type="journal article" date="2022" name="Microbiol. Resour. Announc.">
        <title>Metagenome Sequencing to Explore Phylogenomics of Terrestrial Cyanobacteria.</title>
        <authorList>
            <person name="Ward R.D."/>
            <person name="Stajich J.E."/>
            <person name="Johansen J.R."/>
            <person name="Huntemann M."/>
            <person name="Clum A."/>
            <person name="Foster B."/>
            <person name="Foster B."/>
            <person name="Roux S."/>
            <person name="Palaniappan K."/>
            <person name="Varghese N."/>
            <person name="Mukherjee S."/>
            <person name="Reddy T.B.K."/>
            <person name="Daum C."/>
            <person name="Copeland A."/>
            <person name="Chen I.A."/>
            <person name="Ivanova N.N."/>
            <person name="Kyrpides N.C."/>
            <person name="Shapiro N."/>
            <person name="Eloe-Fadrosh E.A."/>
            <person name="Pietrasiak N."/>
        </authorList>
    </citation>
    <scope>NUCLEOTIDE SEQUENCE</scope>
    <source>
        <strain evidence="1">JT2-VF2</strain>
    </source>
</reference>
<dbReference type="Proteomes" id="UP000715781">
    <property type="component" value="Unassembled WGS sequence"/>
</dbReference>
<protein>
    <submittedName>
        <fullName evidence="1">DUF1822 family protein</fullName>
    </submittedName>
</protein>
<dbReference type="AlphaFoldDB" id="A0A951UFU2"/>
<dbReference type="Pfam" id="PF08852">
    <property type="entry name" value="DUF1822"/>
    <property type="match status" value="1"/>
</dbReference>
<proteinExistence type="predicted"/>
<organism evidence="1 2">
    <name type="scientific">Mojavia pulchra JT2-VF2</name>
    <dbReference type="NCBI Taxonomy" id="287848"/>
    <lineage>
        <taxon>Bacteria</taxon>
        <taxon>Bacillati</taxon>
        <taxon>Cyanobacteriota</taxon>
        <taxon>Cyanophyceae</taxon>
        <taxon>Nostocales</taxon>
        <taxon>Nostocaceae</taxon>
    </lineage>
</organism>
<evidence type="ECO:0000313" key="2">
    <source>
        <dbReference type="Proteomes" id="UP000715781"/>
    </source>
</evidence>